<protein>
    <submittedName>
        <fullName evidence="5">Beta-ketoacyl-[acyl-carrier-protein] synthase family protein</fullName>
    </submittedName>
</protein>
<dbReference type="InterPro" id="IPR014030">
    <property type="entry name" value="Ketoacyl_synth_N"/>
</dbReference>
<dbReference type="PANTHER" id="PTHR11712">
    <property type="entry name" value="POLYKETIDE SYNTHASE-RELATED"/>
    <property type="match status" value="1"/>
</dbReference>
<dbReference type="CDD" id="cd00834">
    <property type="entry name" value="KAS_I_II"/>
    <property type="match status" value="1"/>
</dbReference>
<accession>A0ABW7QVF7</accession>
<evidence type="ECO:0000259" key="4">
    <source>
        <dbReference type="PROSITE" id="PS52004"/>
    </source>
</evidence>
<feature type="domain" description="Ketosynthase family 3 (KS3)" evidence="4">
    <location>
        <begin position="13"/>
        <end position="440"/>
    </location>
</feature>
<evidence type="ECO:0000313" key="5">
    <source>
        <dbReference type="EMBL" id="MFH8548983.1"/>
    </source>
</evidence>
<evidence type="ECO:0000256" key="2">
    <source>
        <dbReference type="ARBA" id="ARBA00022679"/>
    </source>
</evidence>
<dbReference type="InterPro" id="IPR020841">
    <property type="entry name" value="PKS_Beta-ketoAc_synthase_dom"/>
</dbReference>
<dbReference type="InterPro" id="IPR016039">
    <property type="entry name" value="Thiolase-like"/>
</dbReference>
<dbReference type="Proteomes" id="UP001610818">
    <property type="component" value="Unassembled WGS sequence"/>
</dbReference>
<keyword evidence="6" id="KW-1185">Reference proteome</keyword>
<reference evidence="5 6" key="1">
    <citation type="submission" date="2024-10" db="EMBL/GenBank/DDBJ databases">
        <title>The Natural Products Discovery Center: Release of the First 8490 Sequenced Strains for Exploring Actinobacteria Biosynthetic Diversity.</title>
        <authorList>
            <person name="Kalkreuter E."/>
            <person name="Kautsar S.A."/>
            <person name="Yang D."/>
            <person name="Bader C.D."/>
            <person name="Teijaro C.N."/>
            <person name="Fluegel L."/>
            <person name="Davis C.M."/>
            <person name="Simpson J.R."/>
            <person name="Lauterbach L."/>
            <person name="Steele A.D."/>
            <person name="Gui C."/>
            <person name="Meng S."/>
            <person name="Li G."/>
            <person name="Viehrig K."/>
            <person name="Ye F."/>
            <person name="Su P."/>
            <person name="Kiefer A.F."/>
            <person name="Nichols A."/>
            <person name="Cepeda A.J."/>
            <person name="Yan W."/>
            <person name="Fan B."/>
            <person name="Jiang Y."/>
            <person name="Adhikari A."/>
            <person name="Zheng C.-J."/>
            <person name="Schuster L."/>
            <person name="Cowan T.M."/>
            <person name="Smanski M.J."/>
            <person name="Chevrette M.G."/>
            <person name="De Carvalho L.P.S."/>
            <person name="Shen B."/>
        </authorList>
    </citation>
    <scope>NUCLEOTIDE SEQUENCE [LARGE SCALE GENOMIC DNA]</scope>
    <source>
        <strain evidence="5 6">NPDC017990</strain>
    </source>
</reference>
<evidence type="ECO:0000256" key="3">
    <source>
        <dbReference type="RuleBase" id="RU003694"/>
    </source>
</evidence>
<dbReference type="PROSITE" id="PS52004">
    <property type="entry name" value="KS3_2"/>
    <property type="match status" value="1"/>
</dbReference>
<evidence type="ECO:0000313" key="6">
    <source>
        <dbReference type="Proteomes" id="UP001610818"/>
    </source>
</evidence>
<organism evidence="5 6">
    <name type="scientific">Streptomyces longisporoflavus</name>
    <dbReference type="NCBI Taxonomy" id="28044"/>
    <lineage>
        <taxon>Bacteria</taxon>
        <taxon>Bacillati</taxon>
        <taxon>Actinomycetota</taxon>
        <taxon>Actinomycetes</taxon>
        <taxon>Kitasatosporales</taxon>
        <taxon>Streptomycetaceae</taxon>
        <taxon>Streptomyces</taxon>
    </lineage>
</organism>
<keyword evidence="2 3" id="KW-0808">Transferase</keyword>
<dbReference type="Pfam" id="PF02801">
    <property type="entry name" value="Ketoacyl-synt_C"/>
    <property type="match status" value="1"/>
</dbReference>
<dbReference type="EMBL" id="JBIRGQ010000005">
    <property type="protein sequence ID" value="MFH8548983.1"/>
    <property type="molecule type" value="Genomic_DNA"/>
</dbReference>
<gene>
    <name evidence="5" type="ORF">ACH4F9_28595</name>
</gene>
<evidence type="ECO:0000256" key="1">
    <source>
        <dbReference type="ARBA" id="ARBA00008467"/>
    </source>
</evidence>
<dbReference type="Pfam" id="PF00109">
    <property type="entry name" value="ketoacyl-synt"/>
    <property type="match status" value="1"/>
</dbReference>
<dbReference type="InterPro" id="IPR014031">
    <property type="entry name" value="Ketoacyl_synth_C"/>
</dbReference>
<dbReference type="SUPFAM" id="SSF53901">
    <property type="entry name" value="Thiolase-like"/>
    <property type="match status" value="2"/>
</dbReference>
<comment type="caution">
    <text evidence="5">The sequence shown here is derived from an EMBL/GenBank/DDBJ whole genome shotgun (WGS) entry which is preliminary data.</text>
</comment>
<dbReference type="RefSeq" id="WP_397715439.1">
    <property type="nucleotide sequence ID" value="NZ_JBIRGN010000005.1"/>
</dbReference>
<sequence length="442" mass="45871">MNDSRTHTDTGAPRRVVVTGIGLVTALGEGTAATWEGLLAGRSGIAPLRGYDPAALRTRIGAQIEDFDPARYLSRRSLRMVCRGDQLGVAGAALALEDAGLTDGTGPGGGAELGYRTGLFLGGNKDMPRMDGLVDGVVRIRREDGTPDLGTLGRDASSILAPLFYVEGLQPAALFHISQKFGIRGANDFFAGTADASATAVGRAFRAIRRGECDITLAGGYDEPTSWWTMSKMDGLGVLTTRNDLGADACRPFDREHSGSVFGEGAALLVLEERERALARGARVYAEVDGFGGGTDCVRPPGTHPRARGLARAITRAVRDARRDTATDYIAAHGCATPQGDVSETHALHDALGTAAKAAQISSVKPQTGHLVGGAGALNAAVAALALHHGTVPATRGHAEPAAECDLDWVPGSPRDARPASALALARGLEGQAAALSMRADR</sequence>
<name>A0ABW7QVF7_9ACTN</name>
<comment type="similarity">
    <text evidence="1 3">Belongs to the thiolase-like superfamily. Beta-ketoacyl-ACP synthases family.</text>
</comment>
<dbReference type="PANTHER" id="PTHR11712:SF336">
    <property type="entry name" value="3-OXOACYL-[ACYL-CARRIER-PROTEIN] SYNTHASE, MITOCHONDRIAL"/>
    <property type="match status" value="1"/>
</dbReference>
<dbReference type="InterPro" id="IPR000794">
    <property type="entry name" value="Beta-ketoacyl_synthase"/>
</dbReference>
<proteinExistence type="inferred from homology"/>
<dbReference type="SMART" id="SM00825">
    <property type="entry name" value="PKS_KS"/>
    <property type="match status" value="1"/>
</dbReference>
<dbReference type="Gene3D" id="3.40.47.10">
    <property type="match status" value="2"/>
</dbReference>